<evidence type="ECO:0000313" key="8">
    <source>
        <dbReference type="Proteomes" id="UP000534294"/>
    </source>
</evidence>
<dbReference type="InterPro" id="IPR000983">
    <property type="entry name" value="Bac_GSPG_pilin"/>
</dbReference>
<dbReference type="GO" id="GO:0015628">
    <property type="term" value="P:protein secretion by the type II secretion system"/>
    <property type="evidence" value="ECO:0007669"/>
    <property type="project" value="InterPro"/>
</dbReference>
<sequence>MKSHPRKLVPAGFTVIELLVVITIIALLFALTIGGFTYAQKSAARSRTTAAMSAMKSALERYSQEFGEYPAPQNPGDTIAIGDKTYEVGAAAMLYQALSGDGYDNILLAQTPTNGGTASSDGSLEEAESKNVMLTDMPREFFINRDGRYFMTDGFGRPFQYVKGAPQVAGEQPTTINSTYDLWSYGDDEENTSARSIDTVSPGTVKDASQRWIKNW</sequence>
<dbReference type="Gene3D" id="3.30.700.10">
    <property type="entry name" value="Glycoprotein, Type 4 Pilin"/>
    <property type="match status" value="1"/>
</dbReference>
<comment type="caution">
    <text evidence="7">The sequence shown here is derived from an EMBL/GenBank/DDBJ whole genome shotgun (WGS) entry which is preliminary data.</text>
</comment>
<keyword evidence="4 6" id="KW-1133">Transmembrane helix</keyword>
<protein>
    <submittedName>
        <fullName evidence="7">Prepilin-type N-terminal cleavage/methylation domain-containing protein</fullName>
    </submittedName>
</protein>
<dbReference type="GO" id="GO:0015627">
    <property type="term" value="C:type II protein secretion system complex"/>
    <property type="evidence" value="ECO:0007669"/>
    <property type="project" value="InterPro"/>
</dbReference>
<keyword evidence="3 6" id="KW-0812">Transmembrane</keyword>
<evidence type="ECO:0000256" key="2">
    <source>
        <dbReference type="ARBA" id="ARBA00022481"/>
    </source>
</evidence>
<evidence type="ECO:0000256" key="3">
    <source>
        <dbReference type="ARBA" id="ARBA00022692"/>
    </source>
</evidence>
<comment type="subcellular location">
    <subcellularLocation>
        <location evidence="1">Membrane</location>
        <topology evidence="1">Single-pass membrane protein</topology>
    </subcellularLocation>
</comment>
<gene>
    <name evidence="7" type="ORF">HNQ64_000144</name>
</gene>
<name>A0A7W7YHF0_9BACT</name>
<keyword evidence="5 6" id="KW-0472">Membrane</keyword>
<evidence type="ECO:0000256" key="6">
    <source>
        <dbReference type="SAM" id="Phobius"/>
    </source>
</evidence>
<evidence type="ECO:0000313" key="7">
    <source>
        <dbReference type="EMBL" id="MBB5035910.1"/>
    </source>
</evidence>
<organism evidence="7 8">
    <name type="scientific">Prosthecobacter dejongeii</name>
    <dbReference type="NCBI Taxonomy" id="48465"/>
    <lineage>
        <taxon>Bacteria</taxon>
        <taxon>Pseudomonadati</taxon>
        <taxon>Verrucomicrobiota</taxon>
        <taxon>Verrucomicrobiia</taxon>
        <taxon>Verrucomicrobiales</taxon>
        <taxon>Verrucomicrobiaceae</taxon>
        <taxon>Prosthecobacter</taxon>
    </lineage>
</organism>
<feature type="transmembrane region" description="Helical" evidence="6">
    <location>
        <begin position="12"/>
        <end position="39"/>
    </location>
</feature>
<evidence type="ECO:0000256" key="1">
    <source>
        <dbReference type="ARBA" id="ARBA00004167"/>
    </source>
</evidence>
<keyword evidence="2" id="KW-0488">Methylation</keyword>
<dbReference type="RefSeq" id="WP_184204364.1">
    <property type="nucleotide sequence ID" value="NZ_JACHIF010000001.1"/>
</dbReference>
<accession>A0A7W7YHF0</accession>
<dbReference type="GO" id="GO:0016020">
    <property type="term" value="C:membrane"/>
    <property type="evidence" value="ECO:0007669"/>
    <property type="project" value="UniProtKB-SubCell"/>
</dbReference>
<dbReference type="AlphaFoldDB" id="A0A7W7YHF0"/>
<dbReference type="PANTHER" id="PTHR30093:SF44">
    <property type="entry name" value="TYPE II SECRETION SYSTEM CORE PROTEIN G"/>
    <property type="match status" value="1"/>
</dbReference>
<dbReference type="PANTHER" id="PTHR30093">
    <property type="entry name" value="GENERAL SECRETION PATHWAY PROTEIN G"/>
    <property type="match status" value="1"/>
</dbReference>
<dbReference type="InterPro" id="IPR045584">
    <property type="entry name" value="Pilin-like"/>
</dbReference>
<dbReference type="Proteomes" id="UP000534294">
    <property type="component" value="Unassembled WGS sequence"/>
</dbReference>
<keyword evidence="8" id="KW-1185">Reference proteome</keyword>
<dbReference type="EMBL" id="JACHIF010000001">
    <property type="protein sequence ID" value="MBB5035910.1"/>
    <property type="molecule type" value="Genomic_DNA"/>
</dbReference>
<reference evidence="7 8" key="1">
    <citation type="submission" date="2020-08" db="EMBL/GenBank/DDBJ databases">
        <title>Genomic Encyclopedia of Type Strains, Phase IV (KMG-IV): sequencing the most valuable type-strain genomes for metagenomic binning, comparative biology and taxonomic classification.</title>
        <authorList>
            <person name="Goeker M."/>
        </authorList>
    </citation>
    <scope>NUCLEOTIDE SEQUENCE [LARGE SCALE GENOMIC DNA]</scope>
    <source>
        <strain evidence="7 8">DSM 12251</strain>
    </source>
</reference>
<dbReference type="InterPro" id="IPR012902">
    <property type="entry name" value="N_methyl_site"/>
</dbReference>
<evidence type="ECO:0000256" key="4">
    <source>
        <dbReference type="ARBA" id="ARBA00022989"/>
    </source>
</evidence>
<dbReference type="NCBIfam" id="TIGR02532">
    <property type="entry name" value="IV_pilin_GFxxxE"/>
    <property type="match status" value="1"/>
</dbReference>
<dbReference type="PRINTS" id="PR00813">
    <property type="entry name" value="BCTERIALGSPG"/>
</dbReference>
<evidence type="ECO:0000256" key="5">
    <source>
        <dbReference type="ARBA" id="ARBA00023136"/>
    </source>
</evidence>
<dbReference type="SUPFAM" id="SSF54523">
    <property type="entry name" value="Pili subunits"/>
    <property type="match status" value="1"/>
</dbReference>
<proteinExistence type="predicted"/>